<sequence length="218" mass="23670">LQQAIAAYTLASVYQGAYSDGRYRSRFGYQRSTANSWTAAWKLRDIALNASGPLLWPKERSLKMTNDMMDDWEKQIAAVDAGTDADSVMLRLIGSIDGQSGLGISNFMSQGYGPEAAYLWASAGRPKMLERLARQMVLRFGYIGGTRGVYGTASGSAFGARATSGGPITYSTVDGLVSYVNANSTYPADSFDGAAQHTVMRAYWLLRLAKDAQARGWI</sequence>
<evidence type="ECO:0000313" key="2">
    <source>
        <dbReference type="Proteomes" id="UP001597124"/>
    </source>
</evidence>
<gene>
    <name evidence="1" type="ORF">ACFQ00_20035</name>
</gene>
<proteinExistence type="predicted"/>
<feature type="non-terminal residue" evidence="1">
    <location>
        <position position="218"/>
    </location>
</feature>
<comment type="caution">
    <text evidence="1">The sequence shown here is derived from an EMBL/GenBank/DDBJ whole genome shotgun (WGS) entry which is preliminary data.</text>
</comment>
<dbReference type="EMBL" id="JBHTIK010000021">
    <property type="protein sequence ID" value="MFD0850622.1"/>
    <property type="molecule type" value="Genomic_DNA"/>
</dbReference>
<keyword evidence="2" id="KW-1185">Reference proteome</keyword>
<name>A0ABW3CAR2_SPHXN</name>
<accession>A0ABW3CAR2</accession>
<protein>
    <submittedName>
        <fullName evidence="1">Uncharacterized protein</fullName>
    </submittedName>
</protein>
<reference evidence="2" key="1">
    <citation type="journal article" date="2019" name="Int. J. Syst. Evol. Microbiol.">
        <title>The Global Catalogue of Microorganisms (GCM) 10K type strain sequencing project: providing services to taxonomists for standard genome sequencing and annotation.</title>
        <authorList>
            <consortium name="The Broad Institute Genomics Platform"/>
            <consortium name="The Broad Institute Genome Sequencing Center for Infectious Disease"/>
            <person name="Wu L."/>
            <person name="Ma J."/>
        </authorList>
    </citation>
    <scope>NUCLEOTIDE SEQUENCE [LARGE SCALE GENOMIC DNA]</scope>
    <source>
        <strain evidence="2">CCUG 52537</strain>
    </source>
</reference>
<dbReference type="Proteomes" id="UP001597124">
    <property type="component" value="Unassembled WGS sequence"/>
</dbReference>
<organism evidence="1 2">
    <name type="scientific">Sphingosinicella xenopeptidilytica</name>
    <dbReference type="NCBI Taxonomy" id="364098"/>
    <lineage>
        <taxon>Bacteria</taxon>
        <taxon>Pseudomonadati</taxon>
        <taxon>Pseudomonadota</taxon>
        <taxon>Alphaproteobacteria</taxon>
        <taxon>Sphingomonadales</taxon>
        <taxon>Sphingosinicellaceae</taxon>
        <taxon>Sphingosinicella</taxon>
    </lineage>
</organism>
<feature type="non-terminal residue" evidence="1">
    <location>
        <position position="1"/>
    </location>
</feature>
<evidence type="ECO:0000313" key="1">
    <source>
        <dbReference type="EMBL" id="MFD0850622.1"/>
    </source>
</evidence>
<dbReference type="RefSeq" id="WP_381495341.1">
    <property type="nucleotide sequence ID" value="NZ_JBHTIK010000021.1"/>
</dbReference>